<keyword evidence="6" id="KW-1185">Reference proteome</keyword>
<proteinExistence type="predicted"/>
<dbReference type="AlphaFoldDB" id="A0A370DQW9"/>
<comment type="cofactor">
    <cofactor evidence="1">
        <name>Mg(2+)</name>
        <dbReference type="ChEBI" id="CHEBI:18420"/>
    </cofactor>
</comment>
<dbReference type="InterPro" id="IPR029787">
    <property type="entry name" value="Nucleotide_cyclase"/>
</dbReference>
<dbReference type="SMART" id="SM00267">
    <property type="entry name" value="GGDEF"/>
    <property type="match status" value="1"/>
</dbReference>
<evidence type="ECO:0000313" key="6">
    <source>
        <dbReference type="Proteomes" id="UP000254771"/>
    </source>
</evidence>
<evidence type="ECO:0000256" key="1">
    <source>
        <dbReference type="ARBA" id="ARBA00001946"/>
    </source>
</evidence>
<organism evidence="5 6">
    <name type="scientific">endosymbiont of Escarpia spicata</name>
    <dbReference type="NCBI Taxonomy" id="2200908"/>
    <lineage>
        <taxon>Bacteria</taxon>
        <taxon>Pseudomonadati</taxon>
        <taxon>Pseudomonadota</taxon>
        <taxon>Gammaproteobacteria</taxon>
        <taxon>sulfur-oxidizing symbionts</taxon>
    </lineage>
</organism>
<dbReference type="GO" id="GO:1902201">
    <property type="term" value="P:negative regulation of bacterial-type flagellum-dependent cell motility"/>
    <property type="evidence" value="ECO:0007669"/>
    <property type="project" value="TreeGrafter"/>
</dbReference>
<dbReference type="NCBIfam" id="TIGR00254">
    <property type="entry name" value="GGDEF"/>
    <property type="match status" value="1"/>
</dbReference>
<reference evidence="5 6" key="1">
    <citation type="journal article" date="2018" name="ISME J.">
        <title>Endosymbiont genomes yield clues of tubeworm success.</title>
        <authorList>
            <person name="Li Y."/>
            <person name="Liles M.R."/>
            <person name="Halanych K.M."/>
        </authorList>
    </citation>
    <scope>NUCLEOTIDE SEQUENCE [LARGE SCALE GENOMIC DNA]</scope>
    <source>
        <strain evidence="5">A1462</strain>
    </source>
</reference>
<accession>A0A370DQW9</accession>
<dbReference type="Proteomes" id="UP000254771">
    <property type="component" value="Unassembled WGS sequence"/>
</dbReference>
<dbReference type="Gene3D" id="3.30.70.270">
    <property type="match status" value="1"/>
</dbReference>
<evidence type="ECO:0000313" key="5">
    <source>
        <dbReference type="EMBL" id="RDH87466.1"/>
    </source>
</evidence>
<dbReference type="GO" id="GO:0043709">
    <property type="term" value="P:cell adhesion involved in single-species biofilm formation"/>
    <property type="evidence" value="ECO:0007669"/>
    <property type="project" value="TreeGrafter"/>
</dbReference>
<dbReference type="EMBL" id="QFXE01000005">
    <property type="protein sequence ID" value="RDH87466.1"/>
    <property type="molecule type" value="Genomic_DNA"/>
</dbReference>
<dbReference type="SUPFAM" id="SSF55073">
    <property type="entry name" value="Nucleotide cyclase"/>
    <property type="match status" value="1"/>
</dbReference>
<evidence type="ECO:0000259" key="4">
    <source>
        <dbReference type="PROSITE" id="PS50887"/>
    </source>
</evidence>
<dbReference type="PANTHER" id="PTHR45138">
    <property type="entry name" value="REGULATORY COMPONENTS OF SENSORY TRANSDUCTION SYSTEM"/>
    <property type="match status" value="1"/>
</dbReference>
<protein>
    <recommendedName>
        <fullName evidence="2">diguanylate cyclase</fullName>
        <ecNumber evidence="2">2.7.7.65</ecNumber>
    </recommendedName>
</protein>
<dbReference type="PROSITE" id="PS50887">
    <property type="entry name" value="GGDEF"/>
    <property type="match status" value="1"/>
</dbReference>
<dbReference type="InterPro" id="IPR043128">
    <property type="entry name" value="Rev_trsase/Diguanyl_cyclase"/>
</dbReference>
<comment type="catalytic activity">
    <reaction evidence="3">
        <text>2 GTP = 3',3'-c-di-GMP + 2 diphosphate</text>
        <dbReference type="Rhea" id="RHEA:24898"/>
        <dbReference type="ChEBI" id="CHEBI:33019"/>
        <dbReference type="ChEBI" id="CHEBI:37565"/>
        <dbReference type="ChEBI" id="CHEBI:58805"/>
        <dbReference type="EC" id="2.7.7.65"/>
    </reaction>
</comment>
<dbReference type="CDD" id="cd01949">
    <property type="entry name" value="GGDEF"/>
    <property type="match status" value="1"/>
</dbReference>
<comment type="caution">
    <text evidence="5">The sequence shown here is derived from an EMBL/GenBank/DDBJ whole genome shotgun (WGS) entry which is preliminary data.</text>
</comment>
<sequence length="352" mass="39845">MAVLKKISTVQVIDSLAEITRFHDRDLIERSLVKTLAEVAPCKELRLYQVSGEAENLDLLLLAHMIENKEVSGIPAIERHISKTLSEGIAAAVEEGEVVSVDDERRGITDTVYPVFNTRNEVFAVLVQFTEKSSFELQRLTYGLLKVYSNYLTLLDENQKDKLTGLLNRETLSSEVMKQLTLSCHKRNSAKSEVKRRSEDEATYWLALIDVDYFKKINDRFGHLFGDEVLILLARLLTDTFRDGDLLFRYGGEEFVVLLKVFSRKDAVSVLERCLRTVGSHEMPQAGRVTISIGAVEIRDQNGTADVIGSADRALYYAKNNGRNQLHIYEDLVEKNLLKNAEQPQSGEIDLF</sequence>
<evidence type="ECO:0000256" key="3">
    <source>
        <dbReference type="ARBA" id="ARBA00034247"/>
    </source>
</evidence>
<evidence type="ECO:0000256" key="2">
    <source>
        <dbReference type="ARBA" id="ARBA00012528"/>
    </source>
</evidence>
<feature type="domain" description="GGDEF" evidence="4">
    <location>
        <begin position="202"/>
        <end position="331"/>
    </location>
</feature>
<dbReference type="GO" id="GO:0052621">
    <property type="term" value="F:diguanylate cyclase activity"/>
    <property type="evidence" value="ECO:0007669"/>
    <property type="project" value="UniProtKB-EC"/>
</dbReference>
<dbReference type="Pfam" id="PF00990">
    <property type="entry name" value="GGDEF"/>
    <property type="match status" value="1"/>
</dbReference>
<dbReference type="EC" id="2.7.7.65" evidence="2"/>
<dbReference type="InterPro" id="IPR050469">
    <property type="entry name" value="Diguanylate_Cyclase"/>
</dbReference>
<gene>
    <name evidence="5" type="ORF">DIZ78_02520</name>
</gene>
<dbReference type="FunFam" id="3.30.70.270:FF:000001">
    <property type="entry name" value="Diguanylate cyclase domain protein"/>
    <property type="match status" value="1"/>
</dbReference>
<dbReference type="PANTHER" id="PTHR45138:SF9">
    <property type="entry name" value="DIGUANYLATE CYCLASE DGCM-RELATED"/>
    <property type="match status" value="1"/>
</dbReference>
<dbReference type="GO" id="GO:0005886">
    <property type="term" value="C:plasma membrane"/>
    <property type="evidence" value="ECO:0007669"/>
    <property type="project" value="TreeGrafter"/>
</dbReference>
<name>A0A370DQW9_9GAMM</name>
<dbReference type="InterPro" id="IPR000160">
    <property type="entry name" value="GGDEF_dom"/>
</dbReference>